<dbReference type="PANTHER" id="PTHR43649:SF33">
    <property type="entry name" value="POLYGALACTURONAN_RHAMNOGALACTURONAN-BINDING PROTEIN YTCQ"/>
    <property type="match status" value="1"/>
</dbReference>
<evidence type="ECO:0000256" key="1">
    <source>
        <dbReference type="ARBA" id="ARBA00022475"/>
    </source>
</evidence>
<dbReference type="KEGG" id="pbk:Back11_35140"/>
<keyword evidence="5" id="KW-0449">Lipoprotein</keyword>
<keyword evidence="4" id="KW-0564">Palmitate</keyword>
<dbReference type="InterPro" id="IPR050490">
    <property type="entry name" value="Bact_solute-bd_prot1"/>
</dbReference>
<dbReference type="PANTHER" id="PTHR43649">
    <property type="entry name" value="ARABINOSE-BINDING PROTEIN-RELATED"/>
    <property type="match status" value="1"/>
</dbReference>
<protein>
    <recommendedName>
        <fullName evidence="8">ABC transporter substrate-binding protein</fullName>
    </recommendedName>
</protein>
<keyword evidence="2" id="KW-0732">Signal</keyword>
<evidence type="ECO:0000313" key="7">
    <source>
        <dbReference type="Proteomes" id="UP000275368"/>
    </source>
</evidence>
<keyword evidence="7" id="KW-1185">Reference proteome</keyword>
<organism evidence="6 7">
    <name type="scientific">Paenibacillus baekrokdamisoli</name>
    <dbReference type="NCBI Taxonomy" id="1712516"/>
    <lineage>
        <taxon>Bacteria</taxon>
        <taxon>Bacillati</taxon>
        <taxon>Bacillota</taxon>
        <taxon>Bacilli</taxon>
        <taxon>Bacillales</taxon>
        <taxon>Paenibacillaceae</taxon>
        <taxon>Paenibacillus</taxon>
    </lineage>
</organism>
<dbReference type="Pfam" id="PF01547">
    <property type="entry name" value="SBP_bac_1"/>
    <property type="match status" value="1"/>
</dbReference>
<dbReference type="Proteomes" id="UP000275368">
    <property type="component" value="Chromosome"/>
</dbReference>
<keyword evidence="3" id="KW-0472">Membrane</keyword>
<gene>
    <name evidence="6" type="ORF">Back11_35140</name>
</gene>
<dbReference type="Gene3D" id="3.40.190.10">
    <property type="entry name" value="Periplasmic binding protein-like II"/>
    <property type="match status" value="2"/>
</dbReference>
<sequence length="578" mass="65632">MICLIDIDKQEEERWRMIRNSLWPLKRAVLALLLGLLLLSACQSDSSIDPATSPDPDGTAASLEAKNDEMVISAYQGTIYTGPKNGPSTEYAKYIKSRFNINVDRFVWSSGENIKKKISLFAASGEMPDIIQFGVGPGMLPDLQIPHEMADNGMLLNIEPYLNNSPNLMKYLTPTIIDSYRNPSNGKLYVLPNFAVNEQLIDELTIEVNNVFIVRADWLEKLHLEVPTTPEDFYEMLIAFKKMPDWNGQQVIPYMPFWRGAEIRSHIGAMFGIWKYRTAVDEEAQRMVDYHETKEYLSYLKYAARLYREGLIYPEAYKTDWEDAFYNYIPTPRVGLSNLRPGEITSMNTMLQKLDPKAKYVPMPLPKAPGVGNSEMERINRLGSSAIIISKKVSDPERLFHYLDWMASDEGWATVTFGPPSKENGSWYIDEMGQLIDNPELAAMKKAENPAWESDVLGAWQYGLSGVLKYTRNLILDQSGEPDPIRLLANKMYSSDVYMDISYDILQNLAPGPERAEKGAGLDKLFEEGEARIVMTSTSDADVTVMYEKMMKQAVEAGFLAILKEDYGRYQTVEKMLE</sequence>
<evidence type="ECO:0000256" key="2">
    <source>
        <dbReference type="ARBA" id="ARBA00022729"/>
    </source>
</evidence>
<evidence type="ECO:0000256" key="5">
    <source>
        <dbReference type="ARBA" id="ARBA00023288"/>
    </source>
</evidence>
<reference evidence="6 7" key="1">
    <citation type="submission" date="2018-11" db="EMBL/GenBank/DDBJ databases">
        <title>Complete genome sequence of Paenibacillus baekrokdamisoli strain KCTC 33723.</title>
        <authorList>
            <person name="Kang S.W."/>
            <person name="Lee K.C."/>
            <person name="Kim K.K."/>
            <person name="Kim J.S."/>
            <person name="Kim D.S."/>
            <person name="Ko S.H."/>
            <person name="Yang S.H."/>
            <person name="Lee J.S."/>
        </authorList>
    </citation>
    <scope>NUCLEOTIDE SEQUENCE [LARGE SCALE GENOMIC DNA]</scope>
    <source>
        <strain evidence="6 7">KCTC 33723</strain>
    </source>
</reference>
<dbReference type="OrthoDB" id="9787283at2"/>
<dbReference type="AlphaFoldDB" id="A0A3G9JGP7"/>
<accession>A0A3G9JGP7</accession>
<evidence type="ECO:0008006" key="8">
    <source>
        <dbReference type="Google" id="ProtNLM"/>
    </source>
</evidence>
<dbReference type="EMBL" id="AP019308">
    <property type="protein sequence ID" value="BBH22169.1"/>
    <property type="molecule type" value="Genomic_DNA"/>
</dbReference>
<evidence type="ECO:0000313" key="6">
    <source>
        <dbReference type="EMBL" id="BBH22169.1"/>
    </source>
</evidence>
<proteinExistence type="predicted"/>
<evidence type="ECO:0000256" key="3">
    <source>
        <dbReference type="ARBA" id="ARBA00023136"/>
    </source>
</evidence>
<dbReference type="SUPFAM" id="SSF53850">
    <property type="entry name" value="Periplasmic binding protein-like II"/>
    <property type="match status" value="1"/>
</dbReference>
<name>A0A3G9JGP7_9BACL</name>
<dbReference type="InterPro" id="IPR006059">
    <property type="entry name" value="SBP"/>
</dbReference>
<keyword evidence="1" id="KW-1003">Cell membrane</keyword>
<evidence type="ECO:0000256" key="4">
    <source>
        <dbReference type="ARBA" id="ARBA00023139"/>
    </source>
</evidence>